<evidence type="ECO:0000256" key="1">
    <source>
        <dbReference type="ARBA" id="ARBA00004123"/>
    </source>
</evidence>
<evidence type="ECO:0000256" key="5">
    <source>
        <dbReference type="ARBA" id="ARBA00022840"/>
    </source>
</evidence>
<feature type="region of interest" description="Disordered" evidence="8">
    <location>
        <begin position="21"/>
        <end position="41"/>
    </location>
</feature>
<dbReference type="AlphaFoldDB" id="A0AAN7SCK5"/>
<dbReference type="GO" id="GO:0005524">
    <property type="term" value="F:ATP binding"/>
    <property type="evidence" value="ECO:0007669"/>
    <property type="project" value="UniProtKB-KW"/>
</dbReference>
<reference evidence="10" key="1">
    <citation type="submission" date="2023-01" db="EMBL/GenBank/DDBJ databases">
        <title>Key to firefly adult light organ development and bioluminescence: homeobox transcription factors regulate luciferase expression and transportation to peroxisome.</title>
        <authorList>
            <person name="Fu X."/>
        </authorList>
    </citation>
    <scope>NUCLEOTIDE SEQUENCE [LARGE SCALE GENOMIC DNA]</scope>
</reference>
<dbReference type="InterPro" id="IPR027417">
    <property type="entry name" value="P-loop_NTPase"/>
</dbReference>
<evidence type="ECO:0000313" key="10">
    <source>
        <dbReference type="Proteomes" id="UP001353858"/>
    </source>
</evidence>
<keyword evidence="4" id="KW-0227">DNA damage</keyword>
<comment type="subcellular location">
    <subcellularLocation>
        <location evidence="1">Nucleus</location>
    </subcellularLocation>
</comment>
<dbReference type="Proteomes" id="UP001353858">
    <property type="component" value="Unassembled WGS sequence"/>
</dbReference>
<dbReference type="Gene3D" id="3.40.50.300">
    <property type="entry name" value="P-loop containing nucleotide triphosphate hydrolases"/>
    <property type="match status" value="1"/>
</dbReference>
<protein>
    <recommendedName>
        <fullName evidence="11">Cell cycle checkpoint protein RAD17</fullName>
    </recommendedName>
</protein>
<gene>
    <name evidence="9" type="ORF">RN001_013847</name>
</gene>
<feature type="compositionally biased region" description="Polar residues" evidence="8">
    <location>
        <begin position="23"/>
        <end position="33"/>
    </location>
</feature>
<dbReference type="Pfam" id="PF03215">
    <property type="entry name" value="Rad17"/>
    <property type="match status" value="1"/>
</dbReference>
<keyword evidence="7" id="KW-0131">Cell cycle</keyword>
<dbReference type="GO" id="GO:0006281">
    <property type="term" value="P:DNA repair"/>
    <property type="evidence" value="ECO:0007669"/>
    <property type="project" value="InterPro"/>
</dbReference>
<sequence>MQRGSNKWISFGIDLKASKPKESVSNGVNGKDQQSARKVKNKTRPNLNLIDKLKPVHVDDLSVHVKKVKEVSTWLEQNVCCDQTGSAILLLTGPTGAGKTATINVLCKSLNISIREWINPIDQEIEGVYTQAQYSRFIEFFSLGKYVSLCQDSMSKQVLLIEDFPNFLIHNPEQFVDVLEKCTERNLSVIFICTDASNSKIDFLQTLFPQEVKEKYFITNINFNPVSATLIKSALKRAQQVIRTFSEEYKSLSADVIDAIVVSAMGDIRSAVNQFMFACLRGVGNIPLELNETTSKKRKRNEKSSAVKFMQRDEILGFFHALGRVLNPKHGDNALKKLEYDFDSLIDQFATQPSNFNAFLQENYLKYFGDLNDVRKAAEIMSTAQSFLANWSERHEIMLYALWIAVLGLMIYNEHKVSKWTQIKGPTKLKQLSNSTEVCDLKRTDYFYYNLITGTNKFHTFKPY</sequence>
<evidence type="ECO:0000256" key="3">
    <source>
        <dbReference type="ARBA" id="ARBA00022741"/>
    </source>
</evidence>
<comment type="caution">
    <text evidence="9">The sequence shown here is derived from an EMBL/GenBank/DDBJ whole genome shotgun (WGS) entry which is preliminary data.</text>
</comment>
<dbReference type="GO" id="GO:0033314">
    <property type="term" value="P:mitotic DNA replication checkpoint signaling"/>
    <property type="evidence" value="ECO:0007669"/>
    <property type="project" value="TreeGrafter"/>
</dbReference>
<organism evidence="9 10">
    <name type="scientific">Aquatica leii</name>
    <dbReference type="NCBI Taxonomy" id="1421715"/>
    <lineage>
        <taxon>Eukaryota</taxon>
        <taxon>Metazoa</taxon>
        <taxon>Ecdysozoa</taxon>
        <taxon>Arthropoda</taxon>
        <taxon>Hexapoda</taxon>
        <taxon>Insecta</taxon>
        <taxon>Pterygota</taxon>
        <taxon>Neoptera</taxon>
        <taxon>Endopterygota</taxon>
        <taxon>Coleoptera</taxon>
        <taxon>Polyphaga</taxon>
        <taxon>Elateriformia</taxon>
        <taxon>Elateroidea</taxon>
        <taxon>Lampyridae</taxon>
        <taxon>Luciolinae</taxon>
        <taxon>Aquatica</taxon>
    </lineage>
</organism>
<dbReference type="PANTHER" id="PTHR12172:SF0">
    <property type="entry name" value="CELL CYCLE CHECKPOINT PROTEIN RAD17"/>
    <property type="match status" value="1"/>
</dbReference>
<evidence type="ECO:0000256" key="7">
    <source>
        <dbReference type="ARBA" id="ARBA00023306"/>
    </source>
</evidence>
<dbReference type="SUPFAM" id="SSF52540">
    <property type="entry name" value="P-loop containing nucleoside triphosphate hydrolases"/>
    <property type="match status" value="1"/>
</dbReference>
<accession>A0AAN7SCK5</accession>
<dbReference type="GO" id="GO:0005634">
    <property type="term" value="C:nucleus"/>
    <property type="evidence" value="ECO:0007669"/>
    <property type="project" value="UniProtKB-SubCell"/>
</dbReference>
<keyword evidence="10" id="KW-1185">Reference proteome</keyword>
<evidence type="ECO:0000256" key="6">
    <source>
        <dbReference type="ARBA" id="ARBA00023242"/>
    </source>
</evidence>
<keyword evidence="6" id="KW-0539">Nucleus</keyword>
<dbReference type="InterPro" id="IPR004582">
    <property type="entry name" value="Checkpoint_prot_Rad17_Rad24"/>
</dbReference>
<evidence type="ECO:0000256" key="2">
    <source>
        <dbReference type="ARBA" id="ARBA00006168"/>
    </source>
</evidence>
<evidence type="ECO:0000256" key="8">
    <source>
        <dbReference type="SAM" id="MobiDB-lite"/>
    </source>
</evidence>
<evidence type="ECO:0000313" key="9">
    <source>
        <dbReference type="EMBL" id="KAK4874487.1"/>
    </source>
</evidence>
<dbReference type="EMBL" id="JARPUR010000006">
    <property type="protein sequence ID" value="KAK4874487.1"/>
    <property type="molecule type" value="Genomic_DNA"/>
</dbReference>
<comment type="similarity">
    <text evidence="2">Belongs to the rad17/RAD24 family.</text>
</comment>
<dbReference type="GO" id="GO:0003682">
    <property type="term" value="F:chromatin binding"/>
    <property type="evidence" value="ECO:0007669"/>
    <property type="project" value="TreeGrafter"/>
</dbReference>
<dbReference type="GO" id="GO:0003689">
    <property type="term" value="F:DNA clamp loader activity"/>
    <property type="evidence" value="ECO:0007669"/>
    <property type="project" value="TreeGrafter"/>
</dbReference>
<dbReference type="PANTHER" id="PTHR12172">
    <property type="entry name" value="CELL CYCLE CHECKPOINT PROTEIN RAD17"/>
    <property type="match status" value="1"/>
</dbReference>
<keyword evidence="5" id="KW-0067">ATP-binding</keyword>
<evidence type="ECO:0008006" key="11">
    <source>
        <dbReference type="Google" id="ProtNLM"/>
    </source>
</evidence>
<proteinExistence type="inferred from homology"/>
<name>A0AAN7SCK5_9COLE</name>
<evidence type="ECO:0000256" key="4">
    <source>
        <dbReference type="ARBA" id="ARBA00022763"/>
    </source>
</evidence>
<keyword evidence="3" id="KW-0547">Nucleotide-binding</keyword>
<dbReference type="GO" id="GO:0000077">
    <property type="term" value="P:DNA damage checkpoint signaling"/>
    <property type="evidence" value="ECO:0007669"/>
    <property type="project" value="TreeGrafter"/>
</dbReference>